<evidence type="ECO:0000256" key="2">
    <source>
        <dbReference type="SAM" id="Phobius"/>
    </source>
</evidence>
<keyword evidence="5" id="KW-1185">Reference proteome</keyword>
<reference evidence="4 5" key="1">
    <citation type="submission" date="2016-08" db="EMBL/GenBank/DDBJ databases">
        <authorList>
            <consortium name="Lentinula edodes genome sequencing consortium"/>
            <person name="Sakamoto Y."/>
            <person name="Nakade K."/>
            <person name="Sato S."/>
            <person name="Yoshida Y."/>
            <person name="Miyazaki K."/>
            <person name="Natsume S."/>
            <person name="Konno N."/>
        </authorList>
    </citation>
    <scope>NUCLEOTIDE SEQUENCE [LARGE SCALE GENOMIC DNA]</scope>
    <source>
        <strain evidence="4 5">NBRC 111202</strain>
    </source>
</reference>
<evidence type="ECO:0000256" key="1">
    <source>
        <dbReference type="SAM" id="MobiDB-lite"/>
    </source>
</evidence>
<dbReference type="Proteomes" id="UP000188533">
    <property type="component" value="Unassembled WGS sequence"/>
</dbReference>
<dbReference type="GO" id="GO:0000981">
    <property type="term" value="F:DNA-binding transcription factor activity, RNA polymerase II-specific"/>
    <property type="evidence" value="ECO:0007669"/>
    <property type="project" value="InterPro"/>
</dbReference>
<gene>
    <name evidence="4" type="ORF">LENED_010087</name>
</gene>
<dbReference type="PROSITE" id="PS00463">
    <property type="entry name" value="ZN2_CY6_FUNGAL_1"/>
    <property type="match status" value="1"/>
</dbReference>
<reference evidence="4 5" key="2">
    <citation type="submission" date="2017-02" db="EMBL/GenBank/DDBJ databases">
        <title>A genome survey and senescence transcriptome analysis in Lentinula edodes.</title>
        <authorList>
            <person name="Sakamoto Y."/>
            <person name="Nakade K."/>
            <person name="Sato S."/>
            <person name="Yoshida Y."/>
            <person name="Miyazaki K."/>
            <person name="Natsume S."/>
            <person name="Konno N."/>
        </authorList>
    </citation>
    <scope>NUCLEOTIDE SEQUENCE [LARGE SCALE GENOMIC DNA]</scope>
    <source>
        <strain evidence="4 5">NBRC 111202</strain>
    </source>
</reference>
<evidence type="ECO:0000313" key="4">
    <source>
        <dbReference type="EMBL" id="GAW08051.1"/>
    </source>
</evidence>
<keyword evidence="2" id="KW-0812">Transmembrane</keyword>
<dbReference type="SUPFAM" id="SSF57701">
    <property type="entry name" value="Zn2/Cys6 DNA-binding domain"/>
    <property type="match status" value="1"/>
</dbReference>
<dbReference type="AlphaFoldDB" id="A0A1Q3ELK4"/>
<comment type="caution">
    <text evidence="4">The sequence shown here is derived from an EMBL/GenBank/DDBJ whole genome shotgun (WGS) entry which is preliminary data.</text>
</comment>
<organism evidence="4 5">
    <name type="scientific">Lentinula edodes</name>
    <name type="common">Shiitake mushroom</name>
    <name type="synonym">Lentinus edodes</name>
    <dbReference type="NCBI Taxonomy" id="5353"/>
    <lineage>
        <taxon>Eukaryota</taxon>
        <taxon>Fungi</taxon>
        <taxon>Dikarya</taxon>
        <taxon>Basidiomycota</taxon>
        <taxon>Agaricomycotina</taxon>
        <taxon>Agaricomycetes</taxon>
        <taxon>Agaricomycetidae</taxon>
        <taxon>Agaricales</taxon>
        <taxon>Marasmiineae</taxon>
        <taxon>Omphalotaceae</taxon>
        <taxon>Lentinula</taxon>
    </lineage>
</organism>
<feature type="transmembrane region" description="Helical" evidence="2">
    <location>
        <begin position="365"/>
        <end position="384"/>
    </location>
</feature>
<sequence>MDYGSHFPADHDDGASTSKLQQWSQGPANAKLFSGGKRRPSVVFVPSAQSDLYAQEAPLDHCLWQVQYYSETLEPSSNVSLLAQTEQEQDDIFYATFPQARGLHWSPQVLPANEYSGYFGGTAFSLSRNGPGHGYRSSGLTEHNPPCTPSVRYSPGSLHIEAGCTPSCIVSPGSMSTIDSCGNDKSVARLECDSSQLISLSPERDDLGDVSSSPKIEPFDVPLPKSPLQLSAEDVDTATFSCTHEPLMNFLTPPFTEPEASSPAKSPSHVEDNLKMNTTSSPTGTWPSVRVRPTPRAPEPQLDTHFQPESSGLMRLSPLPMNRRPIEKKKAQTLACNFCRIRKIACGPPLAGTVEKTCNQCQRRSQFSCFVVIMPALLTLLFMLSSIPLDDLINVTLQQRYQIPFESTDVSMYFFLEAFERRENCRIKI</sequence>
<dbReference type="EMBL" id="BDGU01000552">
    <property type="protein sequence ID" value="GAW08051.1"/>
    <property type="molecule type" value="Genomic_DNA"/>
</dbReference>
<evidence type="ECO:0000313" key="5">
    <source>
        <dbReference type="Proteomes" id="UP000188533"/>
    </source>
</evidence>
<feature type="region of interest" description="Disordered" evidence="1">
    <location>
        <begin position="296"/>
        <end position="318"/>
    </location>
</feature>
<dbReference type="GO" id="GO:0008270">
    <property type="term" value="F:zinc ion binding"/>
    <property type="evidence" value="ECO:0007669"/>
    <property type="project" value="InterPro"/>
</dbReference>
<proteinExistence type="predicted"/>
<keyword evidence="2" id="KW-0472">Membrane</keyword>
<dbReference type="InterPro" id="IPR001138">
    <property type="entry name" value="Zn2Cys6_DnaBD"/>
</dbReference>
<accession>A0A1Q3ELK4</accession>
<feature type="domain" description="Zn(2)-C6 fungal-type" evidence="3">
    <location>
        <begin position="335"/>
        <end position="369"/>
    </location>
</feature>
<dbReference type="InterPro" id="IPR036864">
    <property type="entry name" value="Zn2-C6_fun-type_DNA-bd_sf"/>
</dbReference>
<feature type="region of interest" description="Disordered" evidence="1">
    <location>
        <begin position="202"/>
        <end position="225"/>
    </location>
</feature>
<keyword evidence="2" id="KW-1133">Transmembrane helix</keyword>
<protein>
    <submittedName>
        <fullName evidence="4">Protein</fullName>
    </submittedName>
</protein>
<evidence type="ECO:0000259" key="3">
    <source>
        <dbReference type="PROSITE" id="PS00463"/>
    </source>
</evidence>
<feature type="region of interest" description="Disordered" evidence="1">
    <location>
        <begin position="1"/>
        <end position="21"/>
    </location>
</feature>
<dbReference type="STRING" id="5353.A0A1Q3ELK4"/>
<name>A0A1Q3ELK4_LENED</name>